<keyword evidence="3" id="KW-1185">Reference proteome</keyword>
<evidence type="ECO:0000313" key="3">
    <source>
        <dbReference type="Proteomes" id="UP001228113"/>
    </source>
</evidence>
<protein>
    <submittedName>
        <fullName evidence="2">Uncharacterized protein</fullName>
    </submittedName>
</protein>
<dbReference type="KEGG" id="msea:METESE_19310"/>
<name>A0AA48KG09_9BACT</name>
<feature type="chain" id="PRO_5041239363" evidence="1">
    <location>
        <begin position="24"/>
        <end position="133"/>
    </location>
</feature>
<keyword evidence="1" id="KW-0732">Signal</keyword>
<dbReference type="EMBL" id="AP027081">
    <property type="protein sequence ID" value="BDU76973.1"/>
    <property type="molecule type" value="Genomic_DNA"/>
</dbReference>
<feature type="signal peptide" evidence="1">
    <location>
        <begin position="1"/>
        <end position="23"/>
    </location>
</feature>
<accession>A0AA48KG09</accession>
<dbReference type="Proteomes" id="UP001228113">
    <property type="component" value="Chromosome"/>
</dbReference>
<organism evidence="2 3">
    <name type="scientific">Mesoterricola sediminis</name>
    <dbReference type="NCBI Taxonomy" id="2927980"/>
    <lineage>
        <taxon>Bacteria</taxon>
        <taxon>Pseudomonadati</taxon>
        <taxon>Acidobacteriota</taxon>
        <taxon>Holophagae</taxon>
        <taxon>Holophagales</taxon>
        <taxon>Holophagaceae</taxon>
        <taxon>Mesoterricola</taxon>
    </lineage>
</organism>
<sequence length="133" mass="13302">MRFPTLLVASLVLAAAGASTAQAGTGIIVIHCKNAQDADLLLDSSHGTPKVDVLNGAGTFLATLSPGGTYPLPASGTVKLRFSTGPLGGGTVPFTILTKSGKAHLTGSSRKPRVDHLVGAKVSVASDGSVIVQ</sequence>
<evidence type="ECO:0000256" key="1">
    <source>
        <dbReference type="SAM" id="SignalP"/>
    </source>
</evidence>
<gene>
    <name evidence="2" type="ORF">METESE_19310</name>
</gene>
<proteinExistence type="predicted"/>
<dbReference type="RefSeq" id="WP_316411591.1">
    <property type="nucleotide sequence ID" value="NZ_AP027081.1"/>
</dbReference>
<evidence type="ECO:0000313" key="2">
    <source>
        <dbReference type="EMBL" id="BDU76973.1"/>
    </source>
</evidence>
<reference evidence="2" key="1">
    <citation type="journal article" date="2023" name="Int. J. Syst. Evol. Microbiol.">
        <title>Mesoterricola silvestris gen. nov., sp. nov., Mesoterricola sediminis sp. nov., Geothrix oryzae sp. nov., Geothrix edaphica sp. nov., Geothrix rubra sp. nov., and Geothrix limicola sp. nov., six novel members of Acidobacteriota isolated from soils.</title>
        <authorList>
            <person name="Itoh H."/>
            <person name="Sugisawa Y."/>
            <person name="Mise K."/>
            <person name="Xu Z."/>
            <person name="Kuniyasu M."/>
            <person name="Ushijima N."/>
            <person name="Kawano K."/>
            <person name="Kobayashi E."/>
            <person name="Shiratori Y."/>
            <person name="Masuda Y."/>
            <person name="Senoo K."/>
        </authorList>
    </citation>
    <scope>NUCLEOTIDE SEQUENCE</scope>
    <source>
        <strain evidence="2">W786</strain>
    </source>
</reference>
<dbReference type="AlphaFoldDB" id="A0AA48KG09"/>